<reference evidence="1 2" key="1">
    <citation type="submission" date="2023-09" db="EMBL/GenBank/DDBJ databases">
        <authorList>
            <person name="Rey-Velasco X."/>
        </authorList>
    </citation>
    <scope>NUCLEOTIDE SEQUENCE [LARGE SCALE GENOMIC DNA]</scope>
    <source>
        <strain evidence="1 2">W345</strain>
    </source>
</reference>
<evidence type="ECO:0000313" key="2">
    <source>
        <dbReference type="Proteomes" id="UP001254608"/>
    </source>
</evidence>
<accession>A0ABU2WLW5</accession>
<gene>
    <name evidence="1" type="ORF">RM530_16130</name>
</gene>
<dbReference type="Proteomes" id="UP001254608">
    <property type="component" value="Unassembled WGS sequence"/>
</dbReference>
<dbReference type="RefSeq" id="WP_311366289.1">
    <property type="nucleotide sequence ID" value="NZ_JAVRIC010000028.1"/>
</dbReference>
<sequence>MAQMNPDLLVRGGRIGTLIDLFERNYRLIERLVPELDLPFVSAISRAENDLPLHLIVLERGKFTASFRLSYQIEGRFEPDVWVKLYRDAQLAETLYCATRPPWLALDESDPEALRYLNAQWKRNVMLNKWLHYLLHHGHGFGMASRPRVLTGSTP</sequence>
<dbReference type="PANTHER" id="PTHR38774:SF1">
    <property type="entry name" value="CYTOPLASMIC PROTEIN"/>
    <property type="match status" value="1"/>
</dbReference>
<evidence type="ECO:0000313" key="1">
    <source>
        <dbReference type="EMBL" id="MDT0498878.1"/>
    </source>
</evidence>
<proteinExistence type="predicted"/>
<dbReference type="PANTHER" id="PTHR38774">
    <property type="entry name" value="CYTOPLASMIC PROTEIN-RELATED"/>
    <property type="match status" value="1"/>
</dbReference>
<protein>
    <submittedName>
        <fullName evidence="1">DUF1249 domain-containing protein</fullName>
    </submittedName>
</protein>
<keyword evidence="2" id="KW-1185">Reference proteome</keyword>
<dbReference type="Pfam" id="PF06853">
    <property type="entry name" value="DUF1249"/>
    <property type="match status" value="1"/>
</dbReference>
<dbReference type="InterPro" id="IPR009659">
    <property type="entry name" value="DUF1249"/>
</dbReference>
<dbReference type="EMBL" id="JAVRIC010000028">
    <property type="protein sequence ID" value="MDT0498878.1"/>
    <property type="molecule type" value="Genomic_DNA"/>
</dbReference>
<comment type="caution">
    <text evidence="1">The sequence shown here is derived from an EMBL/GenBank/DDBJ whole genome shotgun (WGS) entry which is preliminary data.</text>
</comment>
<organism evidence="1 2">
    <name type="scientific">Banduia mediterranea</name>
    <dbReference type="NCBI Taxonomy" id="3075609"/>
    <lineage>
        <taxon>Bacteria</taxon>
        <taxon>Pseudomonadati</taxon>
        <taxon>Pseudomonadota</taxon>
        <taxon>Gammaproteobacteria</taxon>
        <taxon>Nevskiales</taxon>
        <taxon>Algiphilaceae</taxon>
        <taxon>Banduia</taxon>
    </lineage>
</organism>
<name>A0ABU2WLW5_9GAMM</name>